<sequence>MSTAEEDTNVTAMSQMKWKENVYIPKARVVVDVTALDTPEGVLRHKKHYLNNNDRTDNDIDLLQIQDQDSFVQRKDAKAIFRKSRPNSVVIESPLGSFDCQDDTVKRRSTEIKGSQKEKKVGLQYNDAESLYMNELFSKETKVAMGSNYKNSPTSLYNALRPLLTTMRAFGLFHSGERGGKARHITISKVYSVIIIILLWANFVRYFAVYTSHSWYGPGLFFRICRHIFFLQAALGATTCYYTAMHIPEFFKECYHHMSNRDDLSYRTHLTVWSKIYVIVAVLVTIGHTVLVGFWINTNGQNSEFEFLPFYGRNDTFPAFIRVFHSVITVSCTLAWAFSTCLFILFCITLKEEFARFTKKFKLATSEDGTFDGDMEQFRRAHNKICGLVNRADSLFNFNTVIVYTTDAVVMIFVMYNLLAELHRWKDPIYPIMEGAWLVATLGRFLVVTWCASMLNEAGGEPLNYLHELTIHEDQVSFNKMAQIGVFVEKLNGGIGFTGWKLFTITRETFISVLVAVVAYFLHVTIMELAFNPVGAPNCQCPCLPPWHNVTNETIDVSTVATSHFLGHSSL</sequence>
<dbReference type="PANTHER" id="PTHR21421">
    <property type="entry name" value="GUSTATORY RECEPTOR"/>
    <property type="match status" value="1"/>
</dbReference>
<evidence type="ECO:0000256" key="1">
    <source>
        <dbReference type="ARBA" id="ARBA00004651"/>
    </source>
</evidence>
<name>A0A8J1TY63_OWEFU</name>
<evidence type="ECO:0000256" key="6">
    <source>
        <dbReference type="ARBA" id="ARBA00023136"/>
    </source>
</evidence>
<dbReference type="OrthoDB" id="6478931at2759"/>
<keyword evidence="3" id="KW-1003">Cell membrane</keyword>
<comment type="subcellular location">
    <subcellularLocation>
        <location evidence="1">Cell membrane</location>
        <topology evidence="1">Multi-pass membrane protein</topology>
    </subcellularLocation>
</comment>
<organism evidence="8 9">
    <name type="scientific">Owenia fusiformis</name>
    <name type="common">Polychaete worm</name>
    <dbReference type="NCBI Taxonomy" id="6347"/>
    <lineage>
        <taxon>Eukaryota</taxon>
        <taxon>Metazoa</taxon>
        <taxon>Spiralia</taxon>
        <taxon>Lophotrochozoa</taxon>
        <taxon>Annelida</taxon>
        <taxon>Polychaeta</taxon>
        <taxon>Sedentaria</taxon>
        <taxon>Canalipalpata</taxon>
        <taxon>Sabellida</taxon>
        <taxon>Oweniida</taxon>
        <taxon>Oweniidae</taxon>
        <taxon>Owenia</taxon>
    </lineage>
</organism>
<keyword evidence="7" id="KW-0675">Receptor</keyword>
<dbReference type="EMBL" id="CAIIXF020000010">
    <property type="protein sequence ID" value="CAH1796305.1"/>
    <property type="molecule type" value="Genomic_DNA"/>
</dbReference>
<dbReference type="GO" id="GO:0005886">
    <property type="term" value="C:plasma membrane"/>
    <property type="evidence" value="ECO:0007669"/>
    <property type="project" value="UniProtKB-SubCell"/>
</dbReference>
<dbReference type="Pfam" id="PF06151">
    <property type="entry name" value="Trehalose_recp"/>
    <property type="match status" value="1"/>
</dbReference>
<dbReference type="AlphaFoldDB" id="A0A8J1TY63"/>
<dbReference type="InterPro" id="IPR009318">
    <property type="entry name" value="Gustatory_rcpt"/>
</dbReference>
<dbReference type="GO" id="GO:0008527">
    <property type="term" value="F:taste receptor activity"/>
    <property type="evidence" value="ECO:0007669"/>
    <property type="project" value="InterPro"/>
</dbReference>
<keyword evidence="5" id="KW-1133">Transmembrane helix</keyword>
<evidence type="ECO:0000256" key="5">
    <source>
        <dbReference type="ARBA" id="ARBA00022989"/>
    </source>
</evidence>
<evidence type="ECO:0000256" key="4">
    <source>
        <dbReference type="ARBA" id="ARBA00022692"/>
    </source>
</evidence>
<accession>A0A8J1TY63</accession>
<evidence type="ECO:0000313" key="8">
    <source>
        <dbReference type="EMBL" id="CAH1796305.1"/>
    </source>
</evidence>
<evidence type="ECO:0000256" key="3">
    <source>
        <dbReference type="ARBA" id="ARBA00022475"/>
    </source>
</evidence>
<evidence type="ECO:0000256" key="2">
    <source>
        <dbReference type="ARBA" id="ARBA00005327"/>
    </source>
</evidence>
<proteinExistence type="inferred from homology"/>
<keyword evidence="4" id="KW-0812">Transmembrane</keyword>
<evidence type="ECO:0000256" key="7">
    <source>
        <dbReference type="ARBA" id="ARBA00023170"/>
    </source>
</evidence>
<dbReference type="PANTHER" id="PTHR21421:SF29">
    <property type="entry name" value="GUSTATORY RECEPTOR 5A FOR TREHALOSE-RELATED"/>
    <property type="match status" value="1"/>
</dbReference>
<keyword evidence="9" id="KW-1185">Reference proteome</keyword>
<protein>
    <submittedName>
        <fullName evidence="8">Uncharacterized protein</fullName>
    </submittedName>
</protein>
<reference evidence="8" key="1">
    <citation type="submission" date="2022-03" db="EMBL/GenBank/DDBJ databases">
        <authorList>
            <person name="Martin C."/>
        </authorList>
    </citation>
    <scope>NUCLEOTIDE SEQUENCE</scope>
</reference>
<dbReference type="Proteomes" id="UP000749559">
    <property type="component" value="Unassembled WGS sequence"/>
</dbReference>
<dbReference type="GO" id="GO:0050916">
    <property type="term" value="P:sensory perception of sweet taste"/>
    <property type="evidence" value="ECO:0007669"/>
    <property type="project" value="UniProtKB-ARBA"/>
</dbReference>
<gene>
    <name evidence="8" type="ORF">OFUS_LOCUS20730</name>
</gene>
<comment type="similarity">
    <text evidence="2">Belongs to the insect chemoreceptor superfamily. Gustatory receptor (GR) family. Gr5a subfamily.</text>
</comment>
<evidence type="ECO:0000313" key="9">
    <source>
        <dbReference type="Proteomes" id="UP000749559"/>
    </source>
</evidence>
<keyword evidence="6" id="KW-0472">Membrane</keyword>
<comment type="caution">
    <text evidence="8">The sequence shown here is derived from an EMBL/GenBank/DDBJ whole genome shotgun (WGS) entry which is preliminary data.</text>
</comment>